<dbReference type="EMBL" id="OA612587">
    <property type="protein sequence ID" value="CAD7207652.1"/>
    <property type="molecule type" value="Genomic_DNA"/>
</dbReference>
<evidence type="ECO:0000313" key="1">
    <source>
        <dbReference type="EMBL" id="CAD7207652.1"/>
    </source>
</evidence>
<gene>
    <name evidence="1" type="ORF">TDIB3V08_LOCUS13800</name>
</gene>
<name>A0A7R8ZIM4_TIMDO</name>
<accession>A0A7R8ZIM4</accession>
<protein>
    <submittedName>
        <fullName evidence="1">Uncharacterized protein</fullName>
    </submittedName>
</protein>
<sequence length="39" mass="4182">MDDAAEELADLGGDTSRIRGVPHVRREILAGRNLFESGG</sequence>
<proteinExistence type="predicted"/>
<organism evidence="1">
    <name type="scientific">Timema douglasi</name>
    <name type="common">Walking stick</name>
    <dbReference type="NCBI Taxonomy" id="61478"/>
    <lineage>
        <taxon>Eukaryota</taxon>
        <taxon>Metazoa</taxon>
        <taxon>Ecdysozoa</taxon>
        <taxon>Arthropoda</taxon>
        <taxon>Hexapoda</taxon>
        <taxon>Insecta</taxon>
        <taxon>Pterygota</taxon>
        <taxon>Neoptera</taxon>
        <taxon>Polyneoptera</taxon>
        <taxon>Phasmatodea</taxon>
        <taxon>Timematodea</taxon>
        <taxon>Timematoidea</taxon>
        <taxon>Timematidae</taxon>
        <taxon>Timema</taxon>
    </lineage>
</organism>
<reference evidence="1" key="1">
    <citation type="submission" date="2020-11" db="EMBL/GenBank/DDBJ databases">
        <authorList>
            <person name="Tran Van P."/>
        </authorList>
    </citation>
    <scope>NUCLEOTIDE SEQUENCE</scope>
</reference>
<dbReference type="AlphaFoldDB" id="A0A7R8ZIM4"/>